<dbReference type="InterPro" id="IPR036097">
    <property type="entry name" value="HisK_dim/P_sf"/>
</dbReference>
<keyword evidence="7" id="KW-0472">Membrane</keyword>
<evidence type="ECO:0000256" key="4">
    <source>
        <dbReference type="ARBA" id="ARBA00022679"/>
    </source>
</evidence>
<dbReference type="PROSITE" id="PS50109">
    <property type="entry name" value="HIS_KIN"/>
    <property type="match status" value="1"/>
</dbReference>
<evidence type="ECO:0000313" key="10">
    <source>
        <dbReference type="EMBL" id="MFC6645251.1"/>
    </source>
</evidence>
<dbReference type="InterPro" id="IPR036890">
    <property type="entry name" value="HATPase_C_sf"/>
</dbReference>
<dbReference type="InterPro" id="IPR003594">
    <property type="entry name" value="HATPase_dom"/>
</dbReference>
<dbReference type="InterPro" id="IPR005467">
    <property type="entry name" value="His_kinase_dom"/>
</dbReference>
<dbReference type="SUPFAM" id="SSF55874">
    <property type="entry name" value="ATPase domain of HSP90 chaperone/DNA topoisomerase II/histidine kinase"/>
    <property type="match status" value="1"/>
</dbReference>
<dbReference type="RefSeq" id="WP_263371631.1">
    <property type="nucleotide sequence ID" value="NZ_JAGSYD010000003.1"/>
</dbReference>
<evidence type="ECO:0000256" key="3">
    <source>
        <dbReference type="ARBA" id="ARBA00022553"/>
    </source>
</evidence>
<dbReference type="Pfam" id="PF00512">
    <property type="entry name" value="HisKA"/>
    <property type="match status" value="1"/>
</dbReference>
<name>A0ABW1Z982_9BACT</name>
<feature type="domain" description="Histidine kinase" evidence="9">
    <location>
        <begin position="226"/>
        <end position="447"/>
    </location>
</feature>
<evidence type="ECO:0000256" key="8">
    <source>
        <dbReference type="SAM" id="SignalP"/>
    </source>
</evidence>
<keyword evidence="11" id="KW-1185">Reference proteome</keyword>
<dbReference type="SUPFAM" id="SSF47384">
    <property type="entry name" value="Homodimeric domain of signal transducing histidine kinase"/>
    <property type="match status" value="1"/>
</dbReference>
<evidence type="ECO:0000256" key="5">
    <source>
        <dbReference type="ARBA" id="ARBA00022777"/>
    </source>
</evidence>
<dbReference type="EC" id="2.7.13.3" evidence="2"/>
<dbReference type="Pfam" id="PF02518">
    <property type="entry name" value="HATPase_c"/>
    <property type="match status" value="1"/>
</dbReference>
<dbReference type="CDD" id="cd00082">
    <property type="entry name" value="HisKA"/>
    <property type="match status" value="1"/>
</dbReference>
<dbReference type="Gene3D" id="3.30.565.10">
    <property type="entry name" value="Histidine kinase-like ATPase, C-terminal domain"/>
    <property type="match status" value="1"/>
</dbReference>
<evidence type="ECO:0000256" key="6">
    <source>
        <dbReference type="ARBA" id="ARBA00023012"/>
    </source>
</evidence>
<dbReference type="SMART" id="SM00388">
    <property type="entry name" value="HisKA"/>
    <property type="match status" value="1"/>
</dbReference>
<organism evidence="10 11">
    <name type="scientific">Granulicella cerasi</name>
    <dbReference type="NCBI Taxonomy" id="741063"/>
    <lineage>
        <taxon>Bacteria</taxon>
        <taxon>Pseudomonadati</taxon>
        <taxon>Acidobacteriota</taxon>
        <taxon>Terriglobia</taxon>
        <taxon>Terriglobales</taxon>
        <taxon>Acidobacteriaceae</taxon>
        <taxon>Granulicella</taxon>
    </lineage>
</organism>
<evidence type="ECO:0000256" key="2">
    <source>
        <dbReference type="ARBA" id="ARBA00012438"/>
    </source>
</evidence>
<keyword evidence="7" id="KW-0812">Transmembrane</keyword>
<comment type="catalytic activity">
    <reaction evidence="1">
        <text>ATP + protein L-histidine = ADP + protein N-phospho-L-histidine.</text>
        <dbReference type="EC" id="2.7.13.3"/>
    </reaction>
</comment>
<dbReference type="EMBL" id="JBHSWI010000001">
    <property type="protein sequence ID" value="MFC6645251.1"/>
    <property type="molecule type" value="Genomic_DNA"/>
</dbReference>
<dbReference type="InterPro" id="IPR050351">
    <property type="entry name" value="BphY/WalK/GraS-like"/>
</dbReference>
<feature type="signal peptide" evidence="8">
    <location>
        <begin position="1"/>
        <end position="21"/>
    </location>
</feature>
<dbReference type="Proteomes" id="UP001596391">
    <property type="component" value="Unassembled WGS sequence"/>
</dbReference>
<dbReference type="InterPro" id="IPR003661">
    <property type="entry name" value="HisK_dim/P_dom"/>
</dbReference>
<evidence type="ECO:0000256" key="7">
    <source>
        <dbReference type="SAM" id="Phobius"/>
    </source>
</evidence>
<comment type="caution">
    <text evidence="10">The sequence shown here is derived from an EMBL/GenBank/DDBJ whole genome shotgun (WGS) entry which is preliminary data.</text>
</comment>
<keyword evidence="4" id="KW-0808">Transferase</keyword>
<dbReference type="PANTHER" id="PTHR45453:SF1">
    <property type="entry name" value="PHOSPHATE REGULON SENSOR PROTEIN PHOR"/>
    <property type="match status" value="1"/>
</dbReference>
<accession>A0ABW1Z982</accession>
<dbReference type="PANTHER" id="PTHR45453">
    <property type="entry name" value="PHOSPHATE REGULON SENSOR PROTEIN PHOR"/>
    <property type="match status" value="1"/>
</dbReference>
<dbReference type="GO" id="GO:0016301">
    <property type="term" value="F:kinase activity"/>
    <property type="evidence" value="ECO:0007669"/>
    <property type="project" value="UniProtKB-KW"/>
</dbReference>
<protein>
    <recommendedName>
        <fullName evidence="2">histidine kinase</fullName>
        <ecNumber evidence="2">2.7.13.3</ecNumber>
    </recommendedName>
</protein>
<dbReference type="InterPro" id="IPR004358">
    <property type="entry name" value="Sig_transdc_His_kin-like_C"/>
</dbReference>
<sequence>MRISWAVRIFLLAAAASIAGAGLADQLPHSPAWGPGVFFAVWVFFMFGVATALVKQRKHELDLVAHALRTFPAEGSVEHRELAAQLPDIAHSMESVRLKQERAVNLLDEERTKLATMLDSMRDWVVAVDIGGYILWANQPIRQALNGAVGSGKPLVNAVRDPEVLLCMRVALDDAVLAERRTSGLLPGHIHDVTAAPISGGGAVIVMRDATPIERAERTQREFIANVSHELRTPLTSISGYVETLIDHEESLSPMARSFLDIILKNASRMTRLTEDLLALARVENREDAANPVPLAADRIVQDAIASVRGLVVDSGAKLSTGELSKQMVMASSDQIVQVLSNLIENATRYGRTRNGDPAAVEVSATQDGDMVRFAVRDHGIGIGSEHLQRIFERFYRVDKARSRETGGTGLGLAIAKHIIEEHNGKIWVESDLGAGSTFIFTLPLAASFSAP</sequence>
<dbReference type="PRINTS" id="PR00344">
    <property type="entry name" value="BCTRLSENSOR"/>
</dbReference>
<reference evidence="11" key="1">
    <citation type="journal article" date="2019" name="Int. J. Syst. Evol. Microbiol.">
        <title>The Global Catalogue of Microorganisms (GCM) 10K type strain sequencing project: providing services to taxonomists for standard genome sequencing and annotation.</title>
        <authorList>
            <consortium name="The Broad Institute Genomics Platform"/>
            <consortium name="The Broad Institute Genome Sequencing Center for Infectious Disease"/>
            <person name="Wu L."/>
            <person name="Ma J."/>
        </authorList>
    </citation>
    <scope>NUCLEOTIDE SEQUENCE [LARGE SCALE GENOMIC DNA]</scope>
    <source>
        <strain evidence="11">CGMCC 1.16026</strain>
    </source>
</reference>
<keyword evidence="8" id="KW-0732">Signal</keyword>
<evidence type="ECO:0000313" key="11">
    <source>
        <dbReference type="Proteomes" id="UP001596391"/>
    </source>
</evidence>
<evidence type="ECO:0000256" key="1">
    <source>
        <dbReference type="ARBA" id="ARBA00000085"/>
    </source>
</evidence>
<evidence type="ECO:0000259" key="9">
    <source>
        <dbReference type="PROSITE" id="PS50109"/>
    </source>
</evidence>
<dbReference type="CDD" id="cd00075">
    <property type="entry name" value="HATPase"/>
    <property type="match status" value="1"/>
</dbReference>
<gene>
    <name evidence="10" type="ORF">ACFQBQ_06545</name>
</gene>
<feature type="transmembrane region" description="Helical" evidence="7">
    <location>
        <begin position="34"/>
        <end position="54"/>
    </location>
</feature>
<dbReference type="Gene3D" id="1.10.287.130">
    <property type="match status" value="1"/>
</dbReference>
<keyword evidence="3" id="KW-0597">Phosphoprotein</keyword>
<feature type="chain" id="PRO_5045693053" description="histidine kinase" evidence="8">
    <location>
        <begin position="22"/>
        <end position="452"/>
    </location>
</feature>
<keyword evidence="6" id="KW-0902">Two-component regulatory system</keyword>
<keyword evidence="5 10" id="KW-0418">Kinase</keyword>
<dbReference type="SMART" id="SM00387">
    <property type="entry name" value="HATPase_c"/>
    <property type="match status" value="1"/>
</dbReference>
<proteinExistence type="predicted"/>
<keyword evidence="7" id="KW-1133">Transmembrane helix</keyword>